<name>D5BUF1_PUNMI</name>
<dbReference type="InterPro" id="IPR033900">
    <property type="entry name" value="Gram_neg_porin_domain"/>
</dbReference>
<keyword evidence="4" id="KW-1185">Reference proteome</keyword>
<protein>
    <recommendedName>
        <fullName evidence="2">Porin domain-containing protein</fullName>
    </recommendedName>
</protein>
<dbReference type="RefSeq" id="WP_013046525.1">
    <property type="nucleotide sequence ID" value="NC_014010.1"/>
</dbReference>
<evidence type="ECO:0000313" key="3">
    <source>
        <dbReference type="EMBL" id="ADE39898.1"/>
    </source>
</evidence>
<dbReference type="InterPro" id="IPR023614">
    <property type="entry name" value="Porin_dom_sf"/>
</dbReference>
<dbReference type="Pfam" id="PF13609">
    <property type="entry name" value="Porin_4"/>
    <property type="match status" value="1"/>
</dbReference>
<gene>
    <name evidence="3" type="ordered locus">SAR116_1655</name>
</gene>
<dbReference type="SUPFAM" id="SSF56935">
    <property type="entry name" value="Porins"/>
    <property type="match status" value="1"/>
</dbReference>
<keyword evidence="1" id="KW-0732">Signal</keyword>
<evidence type="ECO:0000256" key="1">
    <source>
        <dbReference type="SAM" id="SignalP"/>
    </source>
</evidence>
<dbReference type="eggNOG" id="COG3203">
    <property type="taxonomic scope" value="Bacteria"/>
</dbReference>
<dbReference type="EMBL" id="CP001751">
    <property type="protein sequence ID" value="ADE39898.1"/>
    <property type="molecule type" value="Genomic_DNA"/>
</dbReference>
<dbReference type="HOGENOM" id="CLU_798941_0_0_5"/>
<dbReference type="STRING" id="488538.SAR116_1655"/>
<dbReference type="Gene3D" id="2.40.160.10">
    <property type="entry name" value="Porin"/>
    <property type="match status" value="1"/>
</dbReference>
<evidence type="ECO:0000259" key="2">
    <source>
        <dbReference type="Pfam" id="PF13609"/>
    </source>
</evidence>
<dbReference type="GO" id="GO:0015288">
    <property type="term" value="F:porin activity"/>
    <property type="evidence" value="ECO:0007669"/>
    <property type="project" value="InterPro"/>
</dbReference>
<dbReference type="AlphaFoldDB" id="D5BUF1"/>
<sequence>MRKVLLATTALVAIGGVSAASADVSLSASASWAYDSWSDDTAAATASGATTNNTAATMDSDFTISGSTTTDSGMTFGGSIHVDDGVDDDARMHVSDDWGQIAFGEHNDAAKAASAGQSAFDAGLSGTQSISSTTTPAMTTGLSTVTVVGSEAKGQIKYTSPTVNGLTVSISQADAGSASKADATAMGVTYAIDVDGVGITAHYATYDVDSAADLATGTGSYETSQDGFGVKVVYGDFTVRAASMDKDVKQGGSSMGTAGYEASTSDYGVTYAMSDTITLEATSLSSELSTGSTNGGDTFEASQLGVKYVPAAGMYVSLTNRSFEMKDSSAGTTNDGANTRLKVGITF</sequence>
<dbReference type="GO" id="GO:0016020">
    <property type="term" value="C:membrane"/>
    <property type="evidence" value="ECO:0007669"/>
    <property type="project" value="InterPro"/>
</dbReference>
<feature type="signal peptide" evidence="1">
    <location>
        <begin position="1"/>
        <end position="22"/>
    </location>
</feature>
<organism evidence="3 4">
    <name type="scientific">Puniceispirillum marinum (strain IMCC1322)</name>
    <dbReference type="NCBI Taxonomy" id="488538"/>
    <lineage>
        <taxon>Bacteria</taxon>
        <taxon>Pseudomonadati</taxon>
        <taxon>Pseudomonadota</taxon>
        <taxon>Alphaproteobacteria</taxon>
        <taxon>Candidatus Puniceispirillales</taxon>
        <taxon>Candidatus Puniceispirillaceae</taxon>
        <taxon>Candidatus Puniceispirillum</taxon>
    </lineage>
</organism>
<reference evidence="3 4" key="1">
    <citation type="journal article" date="2010" name="J. Bacteriol.">
        <title>Complete genome sequence of "Candidatus Puniceispirillum marinum" IMCC1322, a representative of the SAR116 clade in the Alphaproteobacteria.</title>
        <authorList>
            <person name="Oh H.M."/>
            <person name="Kwon K.K."/>
            <person name="Kang I."/>
            <person name="Kang S.G."/>
            <person name="Lee J.H."/>
            <person name="Kim S.J."/>
            <person name="Cho J.C."/>
        </authorList>
    </citation>
    <scope>NUCLEOTIDE SEQUENCE [LARGE SCALE GENOMIC DNA]</scope>
    <source>
        <strain evidence="3 4">IMCC1322</strain>
    </source>
</reference>
<accession>D5BUF1</accession>
<feature type="chain" id="PRO_5003069244" description="Porin domain-containing protein" evidence="1">
    <location>
        <begin position="23"/>
        <end position="347"/>
    </location>
</feature>
<evidence type="ECO:0000313" key="4">
    <source>
        <dbReference type="Proteomes" id="UP000007460"/>
    </source>
</evidence>
<feature type="domain" description="Porin" evidence="2">
    <location>
        <begin position="7"/>
        <end position="308"/>
    </location>
</feature>
<dbReference type="KEGG" id="apb:SAR116_1655"/>
<proteinExistence type="predicted"/>
<dbReference type="Proteomes" id="UP000007460">
    <property type="component" value="Chromosome"/>
</dbReference>